<dbReference type="PIRSF" id="PIRSF009151">
    <property type="entry name" value="DUF779"/>
    <property type="match status" value="1"/>
</dbReference>
<keyword evidence="2" id="KW-1185">Reference proteome</keyword>
<proteinExistence type="predicted"/>
<protein>
    <submittedName>
        <fullName evidence="1">UDP-glucose 4-epimerase</fullName>
    </submittedName>
</protein>
<dbReference type="AlphaFoldDB" id="A0A098S7Z4"/>
<gene>
    <name evidence="1" type="ORF">IX84_08505</name>
</gene>
<organism evidence="1 2">
    <name type="scientific">Phaeodactylibacter xiamenensis</name>
    <dbReference type="NCBI Taxonomy" id="1524460"/>
    <lineage>
        <taxon>Bacteria</taxon>
        <taxon>Pseudomonadati</taxon>
        <taxon>Bacteroidota</taxon>
        <taxon>Saprospiria</taxon>
        <taxon>Saprospirales</taxon>
        <taxon>Haliscomenobacteraceae</taxon>
        <taxon>Phaeodactylibacter</taxon>
    </lineage>
</organism>
<dbReference type="OrthoDB" id="3725739at2"/>
<dbReference type="Proteomes" id="UP000029736">
    <property type="component" value="Unassembled WGS sequence"/>
</dbReference>
<evidence type="ECO:0000313" key="1">
    <source>
        <dbReference type="EMBL" id="KGE88694.1"/>
    </source>
</evidence>
<reference evidence="1 2" key="1">
    <citation type="journal article" date="2014" name="Int. J. Syst. Evol. Microbiol.">
        <title>Phaeodactylibacter xiamenensis gen. nov., sp. nov., a member of the family Saprospiraceae isolated from the marine alga Phaeodactylum tricornutum.</title>
        <authorList>
            <person name="Chen Z.Jr."/>
            <person name="Lei X."/>
            <person name="Lai Q."/>
            <person name="Li Y."/>
            <person name="Zhang B."/>
            <person name="Zhang J."/>
            <person name="Zhang H."/>
            <person name="Yang L."/>
            <person name="Zheng W."/>
            <person name="Tian Y."/>
            <person name="Yu Z."/>
            <person name="Xu H.Jr."/>
            <person name="Zheng T."/>
        </authorList>
    </citation>
    <scope>NUCLEOTIDE SEQUENCE [LARGE SCALE GENOMIC DNA]</scope>
    <source>
        <strain evidence="1 2">KD52</strain>
    </source>
</reference>
<dbReference type="Pfam" id="PF05610">
    <property type="entry name" value="DUF779"/>
    <property type="match status" value="1"/>
</dbReference>
<dbReference type="STRING" id="1524460.IX84_08505"/>
<dbReference type="RefSeq" id="WP_044218512.1">
    <property type="nucleotide sequence ID" value="NZ_JBKAGJ010000018.1"/>
</dbReference>
<name>A0A098S7Z4_9BACT</name>
<accession>A0A098S7Z4</accession>
<comment type="caution">
    <text evidence="1">The sequence shown here is derived from an EMBL/GenBank/DDBJ whole genome shotgun (WGS) entry which is preliminary data.</text>
</comment>
<dbReference type="InterPro" id="IPR008497">
    <property type="entry name" value="DUF779"/>
</dbReference>
<evidence type="ECO:0000313" key="2">
    <source>
        <dbReference type="Proteomes" id="UP000029736"/>
    </source>
</evidence>
<dbReference type="EMBL" id="JPOS01000018">
    <property type="protein sequence ID" value="KGE88694.1"/>
    <property type="molecule type" value="Genomic_DNA"/>
</dbReference>
<sequence>MVHRVLVSPEARDVIDQLREQNGPLLFHQSGGCCDGSAPMCFARGELLLDDNDVWIGEIHGCPFLMSNDQFEYWKHTQLTVGITRGRGSSFSLEIPLGIRFIIRSRLFTDEELAQLPPVRKGSEVA</sequence>